<feature type="domain" description="DUF7731" evidence="2">
    <location>
        <begin position="57"/>
        <end position="152"/>
    </location>
</feature>
<evidence type="ECO:0000313" key="5">
    <source>
        <dbReference type="Proteomes" id="UP000525078"/>
    </source>
</evidence>
<dbReference type="Pfam" id="PF24865">
    <property type="entry name" value="DUF7731"/>
    <property type="match status" value="1"/>
</dbReference>
<proteinExistence type="predicted"/>
<dbReference type="EMBL" id="JAATIQ010000488">
    <property type="protein sequence ID" value="KAF4354015.1"/>
    <property type="molecule type" value="Genomic_DNA"/>
</dbReference>
<gene>
    <name evidence="4" type="ORF">F8388_009910</name>
    <name evidence="3" type="ORF">G4B88_011178</name>
</gene>
<organism evidence="3 6">
    <name type="scientific">Cannabis sativa</name>
    <name type="common">Hemp</name>
    <name type="synonym">Marijuana</name>
    <dbReference type="NCBI Taxonomy" id="3483"/>
    <lineage>
        <taxon>Eukaryota</taxon>
        <taxon>Viridiplantae</taxon>
        <taxon>Streptophyta</taxon>
        <taxon>Embryophyta</taxon>
        <taxon>Tracheophyta</taxon>
        <taxon>Spermatophyta</taxon>
        <taxon>Magnoliopsida</taxon>
        <taxon>eudicotyledons</taxon>
        <taxon>Gunneridae</taxon>
        <taxon>Pentapetalae</taxon>
        <taxon>rosids</taxon>
        <taxon>fabids</taxon>
        <taxon>Rosales</taxon>
        <taxon>Cannabaceae</taxon>
        <taxon>Cannabis</taxon>
    </lineage>
</organism>
<accession>A0A7J6E6F1</accession>
<dbReference type="Proteomes" id="UP000525078">
    <property type="component" value="Unassembled WGS sequence"/>
</dbReference>
<evidence type="ECO:0000313" key="4">
    <source>
        <dbReference type="EMBL" id="KAF4389777.1"/>
    </source>
</evidence>
<dbReference type="AlphaFoldDB" id="A0A7J6E6F1"/>
<protein>
    <recommendedName>
        <fullName evidence="2">DUF7731 domain-containing protein</fullName>
    </recommendedName>
</protein>
<evidence type="ECO:0000259" key="2">
    <source>
        <dbReference type="Pfam" id="PF24865"/>
    </source>
</evidence>
<name>A0A7J6E6F1_CANSA</name>
<dbReference type="PANTHER" id="PTHR34366">
    <property type="entry name" value="OS07G0289901 PROTEIN-RELATED"/>
    <property type="match status" value="1"/>
</dbReference>
<reference evidence="5 6" key="1">
    <citation type="journal article" date="2020" name="bioRxiv">
        <title>Sequence and annotation of 42 cannabis genomes reveals extensive copy number variation in cannabinoid synthesis and pathogen resistance genes.</title>
        <authorList>
            <person name="Mckernan K.J."/>
            <person name="Helbert Y."/>
            <person name="Kane L.T."/>
            <person name="Ebling H."/>
            <person name="Zhang L."/>
            <person name="Liu B."/>
            <person name="Eaton Z."/>
            <person name="Mclaughlin S."/>
            <person name="Kingan S."/>
            <person name="Baybayan P."/>
            <person name="Concepcion G."/>
            <person name="Jordan M."/>
            <person name="Riva A."/>
            <person name="Barbazuk W."/>
            <person name="Harkins T."/>
        </authorList>
    </citation>
    <scope>NUCLEOTIDE SEQUENCE [LARGE SCALE GENOMIC DNA]</scope>
    <source>
        <strain evidence="5 6">cv. Jamaican Lion 4</strain>
        <strain evidence="3">Father</strain>
        <strain evidence="4">Mother</strain>
        <tissue evidence="3">Leaf</tissue>
    </source>
</reference>
<dbReference type="Proteomes" id="UP000583929">
    <property type="component" value="Unassembled WGS sequence"/>
</dbReference>
<evidence type="ECO:0000313" key="6">
    <source>
        <dbReference type="Proteomes" id="UP000583929"/>
    </source>
</evidence>
<dbReference type="PANTHER" id="PTHR34366:SF8">
    <property type="entry name" value="TRANSMEMBRANE PROTEIN"/>
    <property type="match status" value="1"/>
</dbReference>
<evidence type="ECO:0000313" key="3">
    <source>
        <dbReference type="EMBL" id="KAF4354015.1"/>
    </source>
</evidence>
<feature type="transmembrane region" description="Helical" evidence="1">
    <location>
        <begin position="175"/>
        <end position="193"/>
    </location>
</feature>
<sequence length="194" mass="21807">MKSVHKKPFYRSQVFHPIVIVMALFTMPKHKLLAFTLLIIIIFFFSGICKAEDNNNPTEMFQKALFCFNNKFIYAGCDKTYRLNEGGKLNVPPQAVELFCNGPCLAETELVLNCVDNIFSNFLFYNKATIGDIRGALNVGCTEDRKGLFNFQGFPQGNFGGFPQGEISHGERPKISSVVYALILLISGSFCFFL</sequence>
<comment type="caution">
    <text evidence="3">The sequence shown here is derived from an EMBL/GenBank/DDBJ whole genome shotgun (WGS) entry which is preliminary data.</text>
</comment>
<keyword evidence="1" id="KW-1133">Transmembrane helix</keyword>
<evidence type="ECO:0000256" key="1">
    <source>
        <dbReference type="SAM" id="Phobius"/>
    </source>
</evidence>
<keyword evidence="1" id="KW-0812">Transmembrane</keyword>
<keyword evidence="6" id="KW-1185">Reference proteome</keyword>
<keyword evidence="1" id="KW-0472">Membrane</keyword>
<dbReference type="InterPro" id="IPR056633">
    <property type="entry name" value="DUF7731"/>
</dbReference>
<dbReference type="EMBL" id="JAATIP010000031">
    <property type="protein sequence ID" value="KAF4389777.1"/>
    <property type="molecule type" value="Genomic_DNA"/>
</dbReference>